<reference evidence="7" key="1">
    <citation type="submission" date="2015-02" db="EMBL/GenBank/DDBJ databases">
        <title>Genome sequencing for Strongylocentrotus purpuratus.</title>
        <authorList>
            <person name="Murali S."/>
            <person name="Liu Y."/>
            <person name="Vee V."/>
            <person name="English A."/>
            <person name="Wang M."/>
            <person name="Skinner E."/>
            <person name="Han Y."/>
            <person name="Muzny D.M."/>
            <person name="Worley K.C."/>
            <person name="Gibbs R.A."/>
        </authorList>
    </citation>
    <scope>NUCLEOTIDE SEQUENCE</scope>
</reference>
<dbReference type="OrthoDB" id="10252174at2759"/>
<feature type="region of interest" description="Disordered" evidence="3">
    <location>
        <begin position="803"/>
        <end position="835"/>
    </location>
</feature>
<dbReference type="GO" id="GO:0061511">
    <property type="term" value="P:centriole elongation"/>
    <property type="evidence" value="ECO:0000318"/>
    <property type="project" value="GO_Central"/>
</dbReference>
<dbReference type="GO" id="GO:0060271">
    <property type="term" value="P:cilium assembly"/>
    <property type="evidence" value="ECO:0000318"/>
    <property type="project" value="GO_Central"/>
</dbReference>
<feature type="domain" description="Centromere protein J C-terminal" evidence="4">
    <location>
        <begin position="1397"/>
        <end position="1424"/>
    </location>
</feature>
<dbReference type="Gene3D" id="2.60.450.20">
    <property type="match status" value="1"/>
</dbReference>
<dbReference type="Pfam" id="PF07202">
    <property type="entry name" value="Tcp10_C"/>
    <property type="match status" value="4"/>
</dbReference>
<dbReference type="GO" id="GO:0005813">
    <property type="term" value="C:centrosome"/>
    <property type="evidence" value="ECO:0000318"/>
    <property type="project" value="GO_Central"/>
</dbReference>
<dbReference type="PANTHER" id="PTHR10331">
    <property type="entry name" value="T COMPLEX PROTEIN 10"/>
    <property type="match status" value="1"/>
</dbReference>
<evidence type="ECO:0000313" key="6">
    <source>
        <dbReference type="EnsemblMetazoa" id="XP_030847340"/>
    </source>
</evidence>
<dbReference type="InterPro" id="IPR026581">
    <property type="entry name" value="TCP10L/CENPJ"/>
</dbReference>
<feature type="coiled-coil region" evidence="2">
    <location>
        <begin position="971"/>
        <end position="1033"/>
    </location>
</feature>
<dbReference type="KEGG" id="spu:592133"/>
<feature type="domain" description="CENPJ tubulin-binding region" evidence="5">
    <location>
        <begin position="329"/>
        <end position="389"/>
    </location>
</feature>
<evidence type="ECO:0000259" key="5">
    <source>
        <dbReference type="Pfam" id="PF25779"/>
    </source>
</evidence>
<dbReference type="PROSITE" id="PS00018">
    <property type="entry name" value="EF_HAND_1"/>
    <property type="match status" value="1"/>
</dbReference>
<feature type="compositionally biased region" description="Basic and acidic residues" evidence="3">
    <location>
        <begin position="317"/>
        <end position="334"/>
    </location>
</feature>
<name>A0A7M7T1P8_STRPU</name>
<organism evidence="6 7">
    <name type="scientific">Strongylocentrotus purpuratus</name>
    <name type="common">Purple sea urchin</name>
    <dbReference type="NCBI Taxonomy" id="7668"/>
    <lineage>
        <taxon>Eukaryota</taxon>
        <taxon>Metazoa</taxon>
        <taxon>Echinodermata</taxon>
        <taxon>Eleutherozoa</taxon>
        <taxon>Echinozoa</taxon>
        <taxon>Echinoidea</taxon>
        <taxon>Euechinoidea</taxon>
        <taxon>Echinacea</taxon>
        <taxon>Camarodonta</taxon>
        <taxon>Echinidea</taxon>
        <taxon>Strongylocentrotidae</taxon>
        <taxon>Strongylocentrotus</taxon>
    </lineage>
</organism>
<feature type="compositionally biased region" description="Pro residues" evidence="3">
    <location>
        <begin position="1244"/>
        <end position="1258"/>
    </location>
</feature>
<evidence type="ECO:0000256" key="3">
    <source>
        <dbReference type="SAM" id="MobiDB-lite"/>
    </source>
</evidence>
<reference evidence="6" key="2">
    <citation type="submission" date="2021-01" db="UniProtKB">
        <authorList>
            <consortium name="EnsemblMetazoa"/>
        </authorList>
    </citation>
    <scope>IDENTIFICATION</scope>
</reference>
<feature type="compositionally biased region" description="Basic residues" evidence="3">
    <location>
        <begin position="391"/>
        <end position="400"/>
    </location>
</feature>
<evidence type="ECO:0000313" key="7">
    <source>
        <dbReference type="Proteomes" id="UP000007110"/>
    </source>
</evidence>
<feature type="compositionally biased region" description="Basic and acidic residues" evidence="3">
    <location>
        <begin position="614"/>
        <end position="625"/>
    </location>
</feature>
<feature type="compositionally biased region" description="Polar residues" evidence="3">
    <location>
        <begin position="803"/>
        <end position="823"/>
    </location>
</feature>
<evidence type="ECO:0000259" key="4">
    <source>
        <dbReference type="Pfam" id="PF07202"/>
    </source>
</evidence>
<evidence type="ECO:0000256" key="1">
    <source>
        <dbReference type="ARBA" id="ARBA00005627"/>
    </source>
</evidence>
<feature type="compositionally biased region" description="Basic and acidic residues" evidence="3">
    <location>
        <begin position="416"/>
        <end position="451"/>
    </location>
</feature>
<feature type="compositionally biased region" description="Low complexity" evidence="3">
    <location>
        <begin position="1259"/>
        <end position="1278"/>
    </location>
</feature>
<feature type="region of interest" description="Disordered" evidence="3">
    <location>
        <begin position="610"/>
        <end position="631"/>
    </location>
</feature>
<feature type="coiled-coil region" evidence="2">
    <location>
        <begin position="1064"/>
        <end position="1116"/>
    </location>
</feature>
<accession>A0A7M7T1P8</accession>
<feature type="region of interest" description="Disordered" evidence="3">
    <location>
        <begin position="1121"/>
        <end position="1305"/>
    </location>
</feature>
<dbReference type="GeneID" id="592133"/>
<feature type="domain" description="Centromere protein J C-terminal" evidence="4">
    <location>
        <begin position="1467"/>
        <end position="1500"/>
    </location>
</feature>
<dbReference type="GO" id="GO:0005814">
    <property type="term" value="C:centriole"/>
    <property type="evidence" value="ECO:0000318"/>
    <property type="project" value="GO_Central"/>
</dbReference>
<proteinExistence type="inferred from homology"/>
<feature type="compositionally biased region" description="Polar residues" evidence="3">
    <location>
        <begin position="362"/>
        <end position="373"/>
    </location>
</feature>
<dbReference type="RefSeq" id="XP_030847340.1">
    <property type="nucleotide sequence ID" value="XM_030991480.1"/>
</dbReference>
<dbReference type="InterPro" id="IPR018247">
    <property type="entry name" value="EF_Hand_1_Ca_BS"/>
</dbReference>
<feature type="compositionally biased region" description="Basic and acidic residues" evidence="3">
    <location>
        <begin position="1168"/>
        <end position="1183"/>
    </location>
</feature>
<feature type="compositionally biased region" description="Basic and acidic residues" evidence="3">
    <location>
        <begin position="263"/>
        <end position="280"/>
    </location>
</feature>
<feature type="compositionally biased region" description="Acidic residues" evidence="3">
    <location>
        <begin position="759"/>
        <end position="773"/>
    </location>
</feature>
<feature type="compositionally biased region" description="Polar residues" evidence="3">
    <location>
        <begin position="157"/>
        <end position="168"/>
    </location>
</feature>
<protein>
    <recommendedName>
        <fullName evidence="8">Centromere protein J</fullName>
    </recommendedName>
</protein>
<feature type="compositionally biased region" description="Basic and acidic residues" evidence="3">
    <location>
        <begin position="224"/>
        <end position="247"/>
    </location>
</feature>
<feature type="compositionally biased region" description="Polar residues" evidence="3">
    <location>
        <begin position="291"/>
        <end position="316"/>
    </location>
</feature>
<dbReference type="GO" id="GO:0015631">
    <property type="term" value="F:tubulin binding"/>
    <property type="evidence" value="ECO:0000318"/>
    <property type="project" value="GO_Central"/>
</dbReference>
<dbReference type="InParanoid" id="A0A7M7T1P8"/>
<keyword evidence="2" id="KW-0175">Coiled coil</keyword>
<keyword evidence="7" id="KW-1185">Reference proteome</keyword>
<dbReference type="Proteomes" id="UP000007110">
    <property type="component" value="Unassembled WGS sequence"/>
</dbReference>
<dbReference type="FunCoup" id="A0A7M7T1P8">
    <property type="interactions" value="1363"/>
</dbReference>
<evidence type="ECO:0008006" key="8">
    <source>
        <dbReference type="Google" id="ProtNLM"/>
    </source>
</evidence>
<dbReference type="InterPro" id="IPR058029">
    <property type="entry name" value="Tubulin-bd_CENPJ"/>
</dbReference>
<sequence length="1513" mass="170399">MENSLIDSRTPVFGHPVPGSVMASRSRAGVLVDLMPLSGQPAPLRTDISQDLLEQRGSQEQAKLRERFQLLQQWQQQQQHQLMLQQQQQLELLRNQQEVVQQALMQQKLKQWGGMKVTNSPPKSPSHRRSPKKSPTASPTRGTKVPSSIPKALAQAAMTQPVSTQNGQLPAMGNLDPASKRCGSSTLQGDADLDSESEHPGSLMLEGVYPLPDTASETSDAGNDDDHHDDMFEGRNKDAERRDDEIFRSVSDFSMTPTSGSPRDIHHLSIHLPDTDRTEESLPLQSPDHYPSSTTSPQLSPFTPTTPSRHGGNRSTLDGKEDGGEGRGKEERPIESQLGAEFKSFEELVELQIKADDRTLPTAGSTTSEQTTGRPRHTFLKRGEGISRFGMKPRKLKPRKDKPALPTRSGVGAKKPKSDGSRVGDKTESMGGKQRENVGKKRQPKKEEPPKISRKVSSKPPSHSQPDVQAPENIFKKPHPAPAQKPRTIKPVMSPVEREKVGVAPLQHRLMVPSLDLPYSSQSELDDTIEVSFMRRANIWEKETKIEQEDLDEFEMLEEAADDNASFCSEASLVISVLQRAQRRKQELLGVSPLNKKAPLATLQSVDATEENNYESHDRPPDQSHDPTLMNGHYTENVHIASDKRNGYSEQRGTKVTDGKPSLAVHRETVPSGRLTLGEGHAAEIRDDFYSSGGESDEETGKDADDAGVGRSVMRKLSKRSSEKGFMMEYQLDSQQDEDESGRIEGKEVSRHLGRLHDSDDEEEEEEEEEEDFDIYRTGMNENKNNNSNTNVRHEMLLTQNRTASSQFIRTSSSTTAKGSHPNENGDTHNGHSVGKINISDEFEEDFEGTPRKTIASPEVANQVEFEDEETWGDFTAQLSDSSDEDSIVAMAPYLKSTPAKDEGKVGMKRKKSEKTASGEVLLSPPPTSALVAKLFPKLRQPDVKQKQQIEHEEKALHAKAERPAGEGSQARLLRDRLTQLENEIERFRKENLLLAKLREEREKGLESMKKEMEEFQKQKAEELQRIQEYKDEETKKLKRERKMFEKHQKTLRTMPDKRDREEIEMLKHQLGDLQTELKQRESRWNASTRRLKDRTVALETENTELREEVRLMEQRRLAAWKKEEHNKGKPIYAQPSSIPKPKPSPPARHEHQTMEQSNNNNINKKRPGSEDRPIIRNGDSQHHRGSAKSRTMSESSDDDDSDNEYLQAYPAPRMEPSKQDDDIIYESQIALRRSRSPSDREPPPIPVPNERTPPPARTKPSSLSPSSTSSIQPTPLTRSPQHLPHPRPRGSPHRDMQNGHGFNHGVAGKGVVSIHQDGGDDEDYEDVVHGDGKVEQINPDGSRVLTFSNGTRKEISADGQTIIISFFNGDVKQILPDQRVVYYYSETKTTHTTYQDGLEILQFSNNQTEKHYPDGTKEITFPDQTIKYLFPNGGEESVFADGTVLRVDPNGHRVMEFPNGQREIHTDQYKRREYPDGTVKTVYPDGRQETRYSSGRIRIKDNTGNIVVDRKG</sequence>
<feature type="domain" description="Centromere protein J C-terminal" evidence="4">
    <location>
        <begin position="1432"/>
        <end position="1466"/>
    </location>
</feature>
<feature type="compositionally biased region" description="Basic and acidic residues" evidence="3">
    <location>
        <begin position="741"/>
        <end position="758"/>
    </location>
</feature>
<feature type="domain" description="Centromere protein J C-terminal" evidence="4">
    <location>
        <begin position="1325"/>
        <end position="1356"/>
    </location>
</feature>
<dbReference type="EnsemblMetazoa" id="XM_030991480">
    <property type="protein sequence ID" value="XP_030847340"/>
    <property type="gene ID" value="LOC592133"/>
</dbReference>
<feature type="region of interest" description="Disordered" evidence="3">
    <location>
        <begin position="689"/>
        <end position="791"/>
    </location>
</feature>
<feature type="region of interest" description="Disordered" evidence="3">
    <location>
        <begin position="1040"/>
        <end position="1061"/>
    </location>
</feature>
<evidence type="ECO:0000256" key="2">
    <source>
        <dbReference type="SAM" id="Coils"/>
    </source>
</evidence>
<dbReference type="InterPro" id="IPR047002">
    <property type="entry name" value="Tcp10_C_sf"/>
</dbReference>
<dbReference type="PANTHER" id="PTHR10331:SF6">
    <property type="entry name" value="SPINDLE ASSEMBLY ABNORMAL 4"/>
    <property type="match status" value="1"/>
</dbReference>
<dbReference type="Pfam" id="PF25779">
    <property type="entry name" value="Tubulin-bind_CPAP"/>
    <property type="match status" value="1"/>
</dbReference>
<feature type="compositionally biased region" description="Low complexity" evidence="3">
    <location>
        <begin position="781"/>
        <end position="791"/>
    </location>
</feature>
<dbReference type="InterPro" id="IPR009852">
    <property type="entry name" value="CENPJ_C_dom"/>
</dbReference>
<feature type="compositionally biased region" description="Polar residues" evidence="3">
    <location>
        <begin position="251"/>
        <end position="261"/>
    </location>
</feature>
<feature type="region of interest" description="Disordered" evidence="3">
    <location>
        <begin position="893"/>
        <end position="925"/>
    </location>
</feature>
<dbReference type="OMA" id="THKRREY"/>
<comment type="similarity">
    <text evidence="1">Belongs to the TCP10 family.</text>
</comment>
<feature type="region of interest" description="Disordered" evidence="3">
    <location>
        <begin position="110"/>
        <end position="496"/>
    </location>
</feature>
<feature type="compositionally biased region" description="Basic and acidic residues" evidence="3">
    <location>
        <begin position="1043"/>
        <end position="1061"/>
    </location>
</feature>